<evidence type="ECO:0000256" key="1">
    <source>
        <dbReference type="SAM" id="SignalP"/>
    </source>
</evidence>
<feature type="chain" id="PRO_5011616241" evidence="1">
    <location>
        <begin position="25"/>
        <end position="364"/>
    </location>
</feature>
<dbReference type="OrthoDB" id="572924at2"/>
<dbReference type="RefSeq" id="WP_092113580.1">
    <property type="nucleotide sequence ID" value="NZ_FNTH01000001.1"/>
</dbReference>
<proteinExistence type="predicted"/>
<gene>
    <name evidence="2" type="ORF">SAMN05444164_0303</name>
</gene>
<keyword evidence="1" id="KW-0732">Signal</keyword>
<feature type="signal peptide" evidence="1">
    <location>
        <begin position="1"/>
        <end position="24"/>
    </location>
</feature>
<protein>
    <submittedName>
        <fullName evidence="2">Uncharacterized protein</fullName>
    </submittedName>
</protein>
<dbReference type="AlphaFoldDB" id="A0A1H4MEU1"/>
<organism evidence="2 3">
    <name type="scientific">Bradyrhizobium erythrophlei</name>
    <dbReference type="NCBI Taxonomy" id="1437360"/>
    <lineage>
        <taxon>Bacteria</taxon>
        <taxon>Pseudomonadati</taxon>
        <taxon>Pseudomonadota</taxon>
        <taxon>Alphaproteobacteria</taxon>
        <taxon>Hyphomicrobiales</taxon>
        <taxon>Nitrobacteraceae</taxon>
        <taxon>Bradyrhizobium</taxon>
    </lineage>
</organism>
<evidence type="ECO:0000313" key="2">
    <source>
        <dbReference type="EMBL" id="SEB81630.1"/>
    </source>
</evidence>
<dbReference type="Proteomes" id="UP000198992">
    <property type="component" value="Unassembled WGS sequence"/>
</dbReference>
<sequence>MTHRFRLVVAALALLLGNGGAALAQSLPDYMAPISGKTTSTPADIATKDVLALNTGMFELYGDAARIFQKNILDKHPVILGLFSGAGGRLILYRPGKPPTEAPQVPVVYQLLKSVGHSTMALAEVVGPYVDNPEDKAWRGSMQAYRSRMQSALDGLDATPMQADWRDNNRAILKNNIAFMDECLTAGAIPFATLEAFGKKQAPLLARNVAWAAQTQVAHWMTVMADWKTQLGPDWDKTYGASNTIYVARQNNVIFSVLAQFFGPDAINSRLMLIETISFTTTPSDMLESLTRIIADRSVGALFFGSYHLMDYELMGGDAREAIIAETKKRGMTTFLPPLVPFGSKQWPTLITPGPGPATIADLK</sequence>
<reference evidence="2 3" key="1">
    <citation type="submission" date="2016-10" db="EMBL/GenBank/DDBJ databases">
        <authorList>
            <person name="de Groot N.N."/>
        </authorList>
    </citation>
    <scope>NUCLEOTIDE SEQUENCE [LARGE SCALE GENOMIC DNA]</scope>
    <source>
        <strain evidence="2 3">MT12</strain>
    </source>
</reference>
<accession>A0A1H4MEU1</accession>
<evidence type="ECO:0000313" key="3">
    <source>
        <dbReference type="Proteomes" id="UP000198992"/>
    </source>
</evidence>
<name>A0A1H4MEU1_9BRAD</name>
<dbReference type="EMBL" id="FNTH01000001">
    <property type="protein sequence ID" value="SEB81630.1"/>
    <property type="molecule type" value="Genomic_DNA"/>
</dbReference>